<protein>
    <submittedName>
        <fullName evidence="1">Uncharacterized protein</fullName>
    </submittedName>
</protein>
<dbReference type="ExpressionAtlas" id="A5BL96">
    <property type="expression patterns" value="baseline and differential"/>
</dbReference>
<dbReference type="PANTHER" id="PTHR47692">
    <property type="entry name" value="RING/U-BOX SUPERFAMILY PROTEIN"/>
    <property type="match status" value="1"/>
</dbReference>
<proteinExistence type="predicted"/>
<dbReference type="EMBL" id="AM463419">
    <property type="protein sequence ID" value="CAN77022.1"/>
    <property type="molecule type" value="Genomic_DNA"/>
</dbReference>
<sequence>MWVLPVSARDTLLGWHGSFVGKKHRKAWMAAPLLFWTVWKERTRIAFVNKDISIQMMKFSLTENFSIVHGYDGSSFQQHYINQDFGKSFSFSKAHKYRLQCYYTEPGVLNDKFNVSRYWKFHKYRQPNQWLQAWLRREIQALIQEEDVDIIVHHILGVLDSVIKRTEQKGQTITPERKQEEFKASVSDAARPFLTGRTDRFVNEVELFLASGLNIEAYDEVYLQQLGWTNPMATTEGVEEQNGHTHVVPYLYLFDYDSDGTD</sequence>
<dbReference type="PANTHER" id="PTHR47692:SF2">
    <property type="entry name" value="ZINC FINGER RING-TYPE DOMAIN CONTAINING PROTEIN"/>
    <property type="match status" value="1"/>
</dbReference>
<accession>A5BL96</accession>
<reference evidence="1" key="1">
    <citation type="journal article" date="2007" name="PLoS ONE">
        <title>The first genome sequence of an elite grapevine cultivar (Pinot noir Vitis vinifera L.): coping with a highly heterozygous genome.</title>
        <authorList>
            <person name="Velasco R."/>
            <person name="Zharkikh A."/>
            <person name="Troggio M."/>
            <person name="Cartwright D.A."/>
            <person name="Cestaro A."/>
            <person name="Pruss D."/>
            <person name="Pindo M."/>
            <person name="FitzGerald L.M."/>
            <person name="Vezzulli S."/>
            <person name="Reid J."/>
            <person name="Malacarne G."/>
            <person name="Iliev D."/>
            <person name="Coppola G."/>
            <person name="Wardell B."/>
            <person name="Micheletti D."/>
            <person name="Macalma T."/>
            <person name="Facci M."/>
            <person name="Mitchell J.T."/>
            <person name="Perazzolli M."/>
            <person name="Eldredge G."/>
            <person name="Gatto P."/>
            <person name="Oyzerski R."/>
            <person name="Moretto M."/>
            <person name="Gutin N."/>
            <person name="Stefanini M."/>
            <person name="Chen Y."/>
            <person name="Segala C."/>
            <person name="Davenport C."/>
            <person name="Dematte L."/>
            <person name="Mraz A."/>
            <person name="Battilana J."/>
            <person name="Stormo K."/>
            <person name="Costa F."/>
            <person name="Tao Q."/>
            <person name="Si-Ammour A."/>
            <person name="Harkins T."/>
            <person name="Lackey A."/>
            <person name="Perbost C."/>
            <person name="Taillon B."/>
            <person name="Stella A."/>
            <person name="Solovyev V."/>
            <person name="Fawcett J.A."/>
            <person name="Sterck L."/>
            <person name="Vandepoele K."/>
            <person name="Grando S.M."/>
            <person name="Toppo S."/>
            <person name="Moser C."/>
            <person name="Lanchbury J."/>
            <person name="Bogden R."/>
            <person name="Skolnick M."/>
            <person name="Sgaramella V."/>
            <person name="Bhatnagar S.K."/>
            <person name="Fontana P."/>
            <person name="Gutin A."/>
            <person name="Van de Peer Y."/>
            <person name="Salamini F."/>
            <person name="Viola R."/>
        </authorList>
    </citation>
    <scope>NUCLEOTIDE SEQUENCE</scope>
</reference>
<evidence type="ECO:0000313" key="1">
    <source>
        <dbReference type="EMBL" id="CAN77022.1"/>
    </source>
</evidence>
<organism evidence="1">
    <name type="scientific">Vitis vinifera</name>
    <name type="common">Grape</name>
    <dbReference type="NCBI Taxonomy" id="29760"/>
    <lineage>
        <taxon>Eukaryota</taxon>
        <taxon>Viridiplantae</taxon>
        <taxon>Streptophyta</taxon>
        <taxon>Embryophyta</taxon>
        <taxon>Tracheophyta</taxon>
        <taxon>Spermatophyta</taxon>
        <taxon>Magnoliopsida</taxon>
        <taxon>eudicotyledons</taxon>
        <taxon>Gunneridae</taxon>
        <taxon>Pentapetalae</taxon>
        <taxon>rosids</taxon>
        <taxon>Vitales</taxon>
        <taxon>Vitaceae</taxon>
        <taxon>Viteae</taxon>
        <taxon>Vitis</taxon>
    </lineage>
</organism>
<dbReference type="AlphaFoldDB" id="A5BL96"/>
<name>A5BL96_VITVI</name>
<gene>
    <name evidence="1" type="ORF">VITISV_015333</name>
</gene>